<dbReference type="PANTHER" id="PTHR34494:SF1">
    <property type="entry name" value="PROTEIN CBG25024"/>
    <property type="match status" value="1"/>
</dbReference>
<evidence type="ECO:0000313" key="3">
    <source>
        <dbReference type="Proteomes" id="UP000663891"/>
    </source>
</evidence>
<dbReference type="Proteomes" id="UP000663891">
    <property type="component" value="Unassembled WGS sequence"/>
</dbReference>
<gene>
    <name evidence="2" type="ORF">OKA104_LOCUS33615</name>
    <name evidence="1" type="ORF">VCS650_LOCUS36405</name>
</gene>
<dbReference type="EMBL" id="CAJNON010000891">
    <property type="protein sequence ID" value="CAF1399418.1"/>
    <property type="molecule type" value="Genomic_DNA"/>
</dbReference>
<reference evidence="1" key="1">
    <citation type="submission" date="2021-02" db="EMBL/GenBank/DDBJ databases">
        <authorList>
            <person name="Nowell W R."/>
        </authorList>
    </citation>
    <scope>NUCLEOTIDE SEQUENCE</scope>
</reference>
<name>A0A815KYI7_9BILA</name>
<evidence type="ECO:0000313" key="2">
    <source>
        <dbReference type="EMBL" id="CAF4064931.1"/>
    </source>
</evidence>
<accession>A0A815KYI7</accession>
<organism evidence="1 3">
    <name type="scientific">Adineta steineri</name>
    <dbReference type="NCBI Taxonomy" id="433720"/>
    <lineage>
        <taxon>Eukaryota</taxon>
        <taxon>Metazoa</taxon>
        <taxon>Spiralia</taxon>
        <taxon>Gnathifera</taxon>
        <taxon>Rotifera</taxon>
        <taxon>Eurotatoria</taxon>
        <taxon>Bdelloidea</taxon>
        <taxon>Adinetida</taxon>
        <taxon>Adinetidae</taxon>
        <taxon>Adineta</taxon>
    </lineage>
</organism>
<proteinExistence type="predicted"/>
<dbReference type="PANTHER" id="PTHR34494">
    <property type="entry name" value="PROTEIN CBG25024"/>
    <property type="match status" value="1"/>
</dbReference>
<protein>
    <submittedName>
        <fullName evidence="1">Uncharacterized protein</fullName>
    </submittedName>
</protein>
<dbReference type="AlphaFoldDB" id="A0A815KYI7"/>
<comment type="caution">
    <text evidence="1">The sequence shown here is derived from an EMBL/GenBank/DDBJ whole genome shotgun (WGS) entry which is preliminary data.</text>
</comment>
<dbReference type="EMBL" id="CAJOAY010004321">
    <property type="protein sequence ID" value="CAF4064931.1"/>
    <property type="molecule type" value="Genomic_DNA"/>
</dbReference>
<sequence length="414" mass="45447">MMTMLLGPVKAGFEVICGDEEGANRTMSTFSKINPLVMSLRVTAEVLSGNSDNAKDTIKTFGSNVGNMACSMPLLGHTIAVGYRIGGKDEKARRIFKQATRTTVVAGAGIIGFGAGLEEAVTLAIIAGVGWDLIDIARGKEANGIVKVVEIFSRGKKLTPGEIFDAIMVPVTDGMTGYAAANAYDKYTKAREQNQLRQEAQKTNGPEKTKQFEDLTWKIKKQGTKNPENVANSMCKQAKDLEEMVAANEPKLFELEQKFYKHPPPPNAHVNGHTSATMIDKYGHQSTGYSRRLTDARGTPRFQSEISKLEQNYPNVKSVLSRPLSACAEHMAFENISNPIIIYAIQIKNGLVFCVKRCENCEQFDLRNVITDSMHGTPVPFLITEVPPPGSYVRAIVSDIILISVANTEREERR</sequence>
<dbReference type="Proteomes" id="UP000663881">
    <property type="component" value="Unassembled WGS sequence"/>
</dbReference>
<evidence type="ECO:0000313" key="1">
    <source>
        <dbReference type="EMBL" id="CAF1399418.1"/>
    </source>
</evidence>
<dbReference type="OrthoDB" id="6162903at2759"/>